<dbReference type="HOGENOM" id="CLU_020120_1_0_0"/>
<keyword evidence="2" id="KW-0378">Hydrolase</keyword>
<dbReference type="SMART" id="SM00228">
    <property type="entry name" value="PDZ"/>
    <property type="match status" value="2"/>
</dbReference>
<sequence>MRGTLLSRATASTAVRVVAATVLGVGGTLAFKYAPAQIASMTGQTPATLTAPAATPGAGGPQDSGFVKIARQVTPAVVYIENEGAPRVASRDNGGGDVPPGLRDLLPRGFQLVPPGGRGGRAPIQRSSGSGFIVSSDGEILTNNHVVEDANRLLVTLYDRRIYPARVIGRDPSTDVALIKIDATGLPTLPLGDDAAVQVGQPVLAIGAPLGLRSTVTSGIISAKERGGDLSNLFSSQLAIADFLQTDAVINPGNSGGPLLDMDGRVIGINSAIESPTGVYAGYGFAVPASIARIAMDQFHKYGRVRRAILGVSITDVKAEDALAAGMKEIRGALVSGFQEGSPAEKAGLKQGDIIVSVDNKPISSVAALQRTIYGYQPGQTVTLAYARYGTQGTARVPLQEAPPEKETVAANDAGEPRSNATPAGRLGVSVEPLTPELATQARVTNSSIHGLLVSEVKETGPARGHLIEGDVIVAVIGRGGVQRQITSGAQLKDAVDNAPGVISLLVYNSRLSVGAAGTRVVNVPLNQ</sequence>
<dbReference type="eggNOG" id="COG0265">
    <property type="taxonomic scope" value="Bacteria"/>
</dbReference>
<dbReference type="PROSITE" id="PS50106">
    <property type="entry name" value="PDZ"/>
    <property type="match status" value="2"/>
</dbReference>
<dbReference type="PRINTS" id="PR00834">
    <property type="entry name" value="PROTEASES2C"/>
</dbReference>
<dbReference type="InParanoid" id="W0R9R3"/>
<reference evidence="5 6" key="1">
    <citation type="journal article" date="2014" name="Genome Announc.">
        <title>Genome Sequence and Methylome of Soil Bacterium Gemmatirosa kalamazoonensis KBS708T, a Member of the Rarely Cultivated Gemmatimonadetes Phylum.</title>
        <authorList>
            <person name="Debruyn J.M."/>
            <person name="Radosevich M."/>
            <person name="Wommack K.E."/>
            <person name="Polson S.W."/>
            <person name="Hauser L.J."/>
            <person name="Fawaz M.N."/>
            <person name="Korlach J."/>
            <person name="Tsai Y.C."/>
        </authorList>
    </citation>
    <scope>NUCLEOTIDE SEQUENCE [LARGE SCALE GENOMIC DNA]</scope>
    <source>
        <strain evidence="5 6">KBS708</strain>
    </source>
</reference>
<dbReference type="InterPro" id="IPR001478">
    <property type="entry name" value="PDZ"/>
</dbReference>
<dbReference type="Gene3D" id="2.30.42.10">
    <property type="match status" value="2"/>
</dbReference>
<organism evidence="5 6">
    <name type="scientific">Gemmatirosa kalamazoonensis</name>
    <dbReference type="NCBI Taxonomy" id="861299"/>
    <lineage>
        <taxon>Bacteria</taxon>
        <taxon>Pseudomonadati</taxon>
        <taxon>Gemmatimonadota</taxon>
        <taxon>Gemmatimonadia</taxon>
        <taxon>Gemmatimonadales</taxon>
        <taxon>Gemmatimonadaceae</taxon>
        <taxon>Gemmatirosa</taxon>
    </lineage>
</organism>
<dbReference type="GO" id="GO:0006508">
    <property type="term" value="P:proteolysis"/>
    <property type="evidence" value="ECO:0007669"/>
    <property type="project" value="UniProtKB-KW"/>
</dbReference>
<gene>
    <name evidence="5" type="ORF">J421_0302</name>
</gene>
<dbReference type="SUPFAM" id="SSF50156">
    <property type="entry name" value="PDZ domain-like"/>
    <property type="match status" value="2"/>
</dbReference>
<dbReference type="GO" id="GO:0004252">
    <property type="term" value="F:serine-type endopeptidase activity"/>
    <property type="evidence" value="ECO:0007669"/>
    <property type="project" value="InterPro"/>
</dbReference>
<dbReference type="InterPro" id="IPR051201">
    <property type="entry name" value="Chloro_Bact_Ser_Proteases"/>
</dbReference>
<dbReference type="PATRIC" id="fig|861299.3.peg.308"/>
<dbReference type="InterPro" id="IPR036034">
    <property type="entry name" value="PDZ_sf"/>
</dbReference>
<evidence type="ECO:0000256" key="1">
    <source>
        <dbReference type="ARBA" id="ARBA00022670"/>
    </source>
</evidence>
<feature type="region of interest" description="Disordered" evidence="3">
    <location>
        <begin position="400"/>
        <end position="429"/>
    </location>
</feature>
<dbReference type="FunCoup" id="W0R9R3">
    <property type="interactions" value="523"/>
</dbReference>
<name>W0R9R3_9BACT</name>
<dbReference type="PANTHER" id="PTHR43343">
    <property type="entry name" value="PEPTIDASE S12"/>
    <property type="match status" value="1"/>
</dbReference>
<dbReference type="PANTHER" id="PTHR43343:SF3">
    <property type="entry name" value="PROTEASE DO-LIKE 8, CHLOROPLASTIC"/>
    <property type="match status" value="1"/>
</dbReference>
<dbReference type="AlphaFoldDB" id="W0R9R3"/>
<dbReference type="MEROPS" id="S01.453"/>
<evidence type="ECO:0000313" key="5">
    <source>
        <dbReference type="EMBL" id="AHG87839.1"/>
    </source>
</evidence>
<feature type="domain" description="PDZ" evidence="4">
    <location>
        <begin position="293"/>
        <end position="390"/>
    </location>
</feature>
<evidence type="ECO:0000313" key="6">
    <source>
        <dbReference type="Proteomes" id="UP000019151"/>
    </source>
</evidence>
<dbReference type="Gene3D" id="2.40.10.120">
    <property type="match status" value="1"/>
</dbReference>
<feature type="domain" description="PDZ" evidence="4">
    <location>
        <begin position="425"/>
        <end position="511"/>
    </location>
</feature>
<dbReference type="Pfam" id="PF13365">
    <property type="entry name" value="Trypsin_2"/>
    <property type="match status" value="1"/>
</dbReference>
<protein>
    <submittedName>
        <fullName evidence="5">PDZ/DHR/GLGF domain protein</fullName>
    </submittedName>
</protein>
<dbReference type="Proteomes" id="UP000019151">
    <property type="component" value="Chromosome"/>
</dbReference>
<dbReference type="KEGG" id="gba:J421_0302"/>
<evidence type="ECO:0000259" key="4">
    <source>
        <dbReference type="PROSITE" id="PS50106"/>
    </source>
</evidence>
<accession>W0R9R3</accession>
<keyword evidence="6" id="KW-1185">Reference proteome</keyword>
<dbReference type="InterPro" id="IPR009003">
    <property type="entry name" value="Peptidase_S1_PA"/>
</dbReference>
<dbReference type="STRING" id="861299.J421_0302"/>
<dbReference type="EMBL" id="CP007128">
    <property type="protein sequence ID" value="AHG87839.1"/>
    <property type="molecule type" value="Genomic_DNA"/>
</dbReference>
<dbReference type="Pfam" id="PF13180">
    <property type="entry name" value="PDZ_2"/>
    <property type="match status" value="1"/>
</dbReference>
<dbReference type="InterPro" id="IPR001940">
    <property type="entry name" value="Peptidase_S1C"/>
</dbReference>
<evidence type="ECO:0000256" key="2">
    <source>
        <dbReference type="ARBA" id="ARBA00022801"/>
    </source>
</evidence>
<keyword evidence="1" id="KW-0645">Protease</keyword>
<proteinExistence type="predicted"/>
<evidence type="ECO:0000256" key="3">
    <source>
        <dbReference type="SAM" id="MobiDB-lite"/>
    </source>
</evidence>
<dbReference type="SUPFAM" id="SSF50494">
    <property type="entry name" value="Trypsin-like serine proteases"/>
    <property type="match status" value="1"/>
</dbReference>